<keyword evidence="2" id="KW-1133">Transmembrane helix</keyword>
<dbReference type="GO" id="GO:0000822">
    <property type="term" value="F:inositol hexakisphosphate binding"/>
    <property type="evidence" value="ECO:0007669"/>
    <property type="project" value="TreeGrafter"/>
</dbReference>
<feature type="compositionally biased region" description="Polar residues" evidence="1">
    <location>
        <begin position="90"/>
        <end position="106"/>
    </location>
</feature>
<gene>
    <name evidence="4" type="ORF">HYPSUDRAFT_362505</name>
</gene>
<evidence type="ECO:0000256" key="2">
    <source>
        <dbReference type="SAM" id="Phobius"/>
    </source>
</evidence>
<dbReference type="PANTHER" id="PTHR10783:SF103">
    <property type="entry name" value="SOLUTE CARRIER FAMILY 53 MEMBER 1"/>
    <property type="match status" value="1"/>
</dbReference>
<organism evidence="4 5">
    <name type="scientific">Hypholoma sublateritium (strain FD-334 SS-4)</name>
    <dbReference type="NCBI Taxonomy" id="945553"/>
    <lineage>
        <taxon>Eukaryota</taxon>
        <taxon>Fungi</taxon>
        <taxon>Dikarya</taxon>
        <taxon>Basidiomycota</taxon>
        <taxon>Agaricomycotina</taxon>
        <taxon>Agaricomycetes</taxon>
        <taxon>Agaricomycetidae</taxon>
        <taxon>Agaricales</taxon>
        <taxon>Agaricineae</taxon>
        <taxon>Strophariaceae</taxon>
        <taxon>Hypholoma</taxon>
    </lineage>
</organism>
<dbReference type="Pfam" id="PF03105">
    <property type="entry name" value="SPX"/>
    <property type="match status" value="1"/>
</dbReference>
<dbReference type="AlphaFoldDB" id="A0A0D2NG09"/>
<dbReference type="PANTHER" id="PTHR10783">
    <property type="entry name" value="XENOTROPIC AND POLYTROPIC RETROVIRUS RECEPTOR 1-RELATED"/>
    <property type="match status" value="1"/>
</dbReference>
<keyword evidence="2" id="KW-0472">Membrane</keyword>
<proteinExistence type="predicted"/>
<feature type="region of interest" description="Disordered" evidence="1">
    <location>
        <begin position="127"/>
        <end position="153"/>
    </location>
</feature>
<feature type="region of interest" description="Disordered" evidence="1">
    <location>
        <begin position="86"/>
        <end position="106"/>
    </location>
</feature>
<evidence type="ECO:0000313" key="4">
    <source>
        <dbReference type="EMBL" id="KJA15596.1"/>
    </source>
</evidence>
<reference evidence="5" key="1">
    <citation type="submission" date="2014-04" db="EMBL/GenBank/DDBJ databases">
        <title>Evolutionary Origins and Diversification of the Mycorrhizal Mutualists.</title>
        <authorList>
            <consortium name="DOE Joint Genome Institute"/>
            <consortium name="Mycorrhizal Genomics Consortium"/>
            <person name="Kohler A."/>
            <person name="Kuo A."/>
            <person name="Nagy L.G."/>
            <person name="Floudas D."/>
            <person name="Copeland A."/>
            <person name="Barry K.W."/>
            <person name="Cichocki N."/>
            <person name="Veneault-Fourrey C."/>
            <person name="LaButti K."/>
            <person name="Lindquist E.A."/>
            <person name="Lipzen A."/>
            <person name="Lundell T."/>
            <person name="Morin E."/>
            <person name="Murat C."/>
            <person name="Riley R."/>
            <person name="Ohm R."/>
            <person name="Sun H."/>
            <person name="Tunlid A."/>
            <person name="Henrissat B."/>
            <person name="Grigoriev I.V."/>
            <person name="Hibbett D.S."/>
            <person name="Martin F."/>
        </authorList>
    </citation>
    <scope>NUCLEOTIDE SEQUENCE [LARGE SCALE GENOMIC DNA]</scope>
    <source>
        <strain evidence="5">FD-334 SS-4</strain>
    </source>
</reference>
<sequence>MLDAQLDKVESFYLAREKEMLARGHTLKVQLDELHDHRRLFLNKRPKETWGMVALASLRNFIGLYPPIKLPSKRELQQKAQAFPIDAKGKTSNNSEPSNINTGGTLNRASGAQATFQFLPSMQALGKRRDVEDSNGQSSDDDKSPDEHHNVYKIPLSADPDSYLYAKRKLKKAVIEHYRGLEVLHNYRILNITGFRKALKKFEKVTKIPVQHQYMTEKVEKSAFASDTSIRQMMTQMEDMYATSFVRGNKKKAMKRLRVGNNAKNHHFSSFRAGLVLGLALPAFVDGMVKAFQPETHEALPQWNVLLYIYGILLVPLLFSFLVGLNLLVWADSRINYVFIFGEANFELYLHHASSDPADIVRA</sequence>
<evidence type="ECO:0000313" key="5">
    <source>
        <dbReference type="Proteomes" id="UP000054270"/>
    </source>
</evidence>
<name>A0A0D2NG09_HYPSF</name>
<accession>A0A0D2NG09</accession>
<dbReference type="EMBL" id="KN817640">
    <property type="protein sequence ID" value="KJA15596.1"/>
    <property type="molecule type" value="Genomic_DNA"/>
</dbReference>
<protein>
    <recommendedName>
        <fullName evidence="3">SPX domain-containing protein</fullName>
    </recommendedName>
</protein>
<dbReference type="Proteomes" id="UP000054270">
    <property type="component" value="Unassembled WGS sequence"/>
</dbReference>
<dbReference type="CDD" id="cd14475">
    <property type="entry name" value="SPX_SYG1_like"/>
    <property type="match status" value="1"/>
</dbReference>
<dbReference type="STRING" id="945553.A0A0D2NG09"/>
<evidence type="ECO:0000256" key="1">
    <source>
        <dbReference type="SAM" id="MobiDB-lite"/>
    </source>
</evidence>
<dbReference type="PROSITE" id="PS51382">
    <property type="entry name" value="SPX"/>
    <property type="match status" value="1"/>
</dbReference>
<dbReference type="InterPro" id="IPR004331">
    <property type="entry name" value="SPX_dom"/>
</dbReference>
<dbReference type="GO" id="GO:0006817">
    <property type="term" value="P:phosphate ion transport"/>
    <property type="evidence" value="ECO:0007669"/>
    <property type="project" value="TreeGrafter"/>
</dbReference>
<keyword evidence="2" id="KW-0812">Transmembrane</keyword>
<feature type="transmembrane region" description="Helical" evidence="2">
    <location>
        <begin position="265"/>
        <end position="285"/>
    </location>
</feature>
<dbReference type="GO" id="GO:0005886">
    <property type="term" value="C:plasma membrane"/>
    <property type="evidence" value="ECO:0007669"/>
    <property type="project" value="TreeGrafter"/>
</dbReference>
<feature type="transmembrane region" description="Helical" evidence="2">
    <location>
        <begin position="305"/>
        <end position="329"/>
    </location>
</feature>
<feature type="compositionally biased region" description="Basic and acidic residues" evidence="1">
    <location>
        <begin position="140"/>
        <end position="150"/>
    </location>
</feature>
<evidence type="ECO:0000259" key="3">
    <source>
        <dbReference type="PROSITE" id="PS51382"/>
    </source>
</evidence>
<dbReference type="GO" id="GO:0005794">
    <property type="term" value="C:Golgi apparatus"/>
    <property type="evidence" value="ECO:0007669"/>
    <property type="project" value="TreeGrafter"/>
</dbReference>
<dbReference type="OrthoDB" id="9970435at2759"/>
<dbReference type="GO" id="GO:0016036">
    <property type="term" value="P:cellular response to phosphate starvation"/>
    <property type="evidence" value="ECO:0007669"/>
    <property type="project" value="TreeGrafter"/>
</dbReference>
<keyword evidence="5" id="KW-1185">Reference proteome</keyword>
<feature type="domain" description="SPX" evidence="3">
    <location>
        <begin position="1"/>
        <end position="216"/>
    </location>
</feature>